<dbReference type="SUPFAM" id="SSF47413">
    <property type="entry name" value="lambda repressor-like DNA-binding domains"/>
    <property type="match status" value="1"/>
</dbReference>
<reference evidence="2 3" key="1">
    <citation type="submission" date="2022-06" db="EMBL/GenBank/DDBJ databases">
        <title>Isolation of gut microbiota from human fecal samples.</title>
        <authorList>
            <person name="Pamer E.G."/>
            <person name="Barat B."/>
            <person name="Waligurski E."/>
            <person name="Medina S."/>
            <person name="Paddock L."/>
            <person name="Mostad J."/>
        </authorList>
    </citation>
    <scope>NUCLEOTIDE SEQUENCE [LARGE SCALE GENOMIC DNA]</scope>
    <source>
        <strain evidence="2 3">SL.3.17</strain>
    </source>
</reference>
<dbReference type="EMBL" id="JANFXK010000031">
    <property type="protein sequence ID" value="MCQ4638477.1"/>
    <property type="molecule type" value="Genomic_DNA"/>
</dbReference>
<evidence type="ECO:0000259" key="1">
    <source>
        <dbReference type="Pfam" id="PF13443"/>
    </source>
</evidence>
<evidence type="ECO:0000313" key="2">
    <source>
        <dbReference type="EMBL" id="MCQ4638477.1"/>
    </source>
</evidence>
<gene>
    <name evidence="2" type="ORF">NE619_17235</name>
</gene>
<sequence length="74" mass="8635">MRKKATISYDPLWKTMRNRGITTYELTVKRHFNKGTLYRLQQGENVNLSTIAELCEILECGIEDVVQIDLDCEK</sequence>
<keyword evidence="3" id="KW-1185">Reference proteome</keyword>
<proteinExistence type="predicted"/>
<feature type="domain" description="HTH cro/C1-type" evidence="1">
    <location>
        <begin position="12"/>
        <end position="67"/>
    </location>
</feature>
<dbReference type="Pfam" id="PF13443">
    <property type="entry name" value="HTH_26"/>
    <property type="match status" value="1"/>
</dbReference>
<protein>
    <submittedName>
        <fullName evidence="2">Helix-turn-helix transcriptional regulator</fullName>
    </submittedName>
</protein>
<accession>A0ABT1RTG4</accession>
<evidence type="ECO:0000313" key="3">
    <source>
        <dbReference type="Proteomes" id="UP001524502"/>
    </source>
</evidence>
<comment type="caution">
    <text evidence="2">The sequence shown here is derived from an EMBL/GenBank/DDBJ whole genome shotgun (WGS) entry which is preliminary data.</text>
</comment>
<dbReference type="RefSeq" id="WP_256133680.1">
    <property type="nucleotide sequence ID" value="NZ_JANFXK010000031.1"/>
</dbReference>
<organism evidence="2 3">
    <name type="scientific">Anaerovorax odorimutans</name>
    <dbReference type="NCBI Taxonomy" id="109327"/>
    <lineage>
        <taxon>Bacteria</taxon>
        <taxon>Bacillati</taxon>
        <taxon>Bacillota</taxon>
        <taxon>Clostridia</taxon>
        <taxon>Peptostreptococcales</taxon>
        <taxon>Anaerovoracaceae</taxon>
        <taxon>Anaerovorax</taxon>
    </lineage>
</organism>
<dbReference type="InterPro" id="IPR001387">
    <property type="entry name" value="Cro/C1-type_HTH"/>
</dbReference>
<dbReference type="Proteomes" id="UP001524502">
    <property type="component" value="Unassembled WGS sequence"/>
</dbReference>
<name>A0ABT1RTG4_9FIRM</name>
<dbReference type="InterPro" id="IPR010982">
    <property type="entry name" value="Lambda_DNA-bd_dom_sf"/>
</dbReference>
<dbReference type="Gene3D" id="1.10.260.40">
    <property type="entry name" value="lambda repressor-like DNA-binding domains"/>
    <property type="match status" value="1"/>
</dbReference>